<reference evidence="7 8" key="1">
    <citation type="submission" date="2014-04" db="EMBL/GenBank/DDBJ databases">
        <authorList>
            <consortium name="DOE Joint Genome Institute"/>
            <person name="Kuo A."/>
            <person name="Kohler A."/>
            <person name="Nagy L.G."/>
            <person name="Floudas D."/>
            <person name="Copeland A."/>
            <person name="Barry K.W."/>
            <person name="Cichocki N."/>
            <person name="Veneault-Fourrey C."/>
            <person name="LaButti K."/>
            <person name="Lindquist E.A."/>
            <person name="Lipzen A."/>
            <person name="Lundell T."/>
            <person name="Morin E."/>
            <person name="Murat C."/>
            <person name="Sun H."/>
            <person name="Tunlid A."/>
            <person name="Henrissat B."/>
            <person name="Grigoriev I.V."/>
            <person name="Hibbett D.S."/>
            <person name="Martin F."/>
            <person name="Nordberg H.P."/>
            <person name="Cantor M.N."/>
            <person name="Hua S.X."/>
        </authorList>
    </citation>
    <scope>NUCLEOTIDE SEQUENCE [LARGE SCALE GENOMIC DNA]</scope>
    <source>
        <strain evidence="7 8">Foug A</strain>
    </source>
</reference>
<sequence>MDNFTPTPYDQFEVYKRHALPKQAVRTPQSVIQQATGQQVSQSVAQVVAGFAKVFVGEIVEKARAVQTRRGESGPLSLDHLREAYRVYRAETGTVGSARPGSGRRSFHR</sequence>
<comment type="similarity">
    <text evidence="2">Belongs to the TAF11 family.</text>
</comment>
<evidence type="ECO:0000256" key="2">
    <source>
        <dbReference type="ARBA" id="ARBA00009788"/>
    </source>
</evidence>
<reference evidence="8" key="2">
    <citation type="submission" date="2015-01" db="EMBL/GenBank/DDBJ databases">
        <title>Evolutionary Origins and Diversification of the Mycorrhizal Mutualists.</title>
        <authorList>
            <consortium name="DOE Joint Genome Institute"/>
            <consortium name="Mycorrhizal Genomics Consortium"/>
            <person name="Kohler A."/>
            <person name="Kuo A."/>
            <person name="Nagy L.G."/>
            <person name="Floudas D."/>
            <person name="Copeland A."/>
            <person name="Barry K.W."/>
            <person name="Cichocki N."/>
            <person name="Veneault-Fourrey C."/>
            <person name="LaButti K."/>
            <person name="Lindquist E.A."/>
            <person name="Lipzen A."/>
            <person name="Lundell T."/>
            <person name="Morin E."/>
            <person name="Murat C."/>
            <person name="Riley R."/>
            <person name="Ohm R."/>
            <person name="Sun H."/>
            <person name="Tunlid A."/>
            <person name="Henrissat B."/>
            <person name="Grigoriev I.V."/>
            <person name="Hibbett D.S."/>
            <person name="Martin F."/>
        </authorList>
    </citation>
    <scope>NUCLEOTIDE SEQUENCE [LARGE SCALE GENOMIC DNA]</scope>
    <source>
        <strain evidence="8">Foug A</strain>
    </source>
</reference>
<dbReference type="HOGENOM" id="CLU_088696_2_2_1"/>
<evidence type="ECO:0000256" key="4">
    <source>
        <dbReference type="ARBA" id="ARBA00023163"/>
    </source>
</evidence>
<dbReference type="InterPro" id="IPR009072">
    <property type="entry name" value="Histone-fold"/>
</dbReference>
<evidence type="ECO:0000256" key="3">
    <source>
        <dbReference type="ARBA" id="ARBA00023015"/>
    </source>
</evidence>
<organism evidence="7 8">
    <name type="scientific">Scleroderma citrinum Foug A</name>
    <dbReference type="NCBI Taxonomy" id="1036808"/>
    <lineage>
        <taxon>Eukaryota</taxon>
        <taxon>Fungi</taxon>
        <taxon>Dikarya</taxon>
        <taxon>Basidiomycota</taxon>
        <taxon>Agaricomycotina</taxon>
        <taxon>Agaricomycetes</taxon>
        <taxon>Agaricomycetidae</taxon>
        <taxon>Boletales</taxon>
        <taxon>Sclerodermatineae</taxon>
        <taxon>Sclerodermataceae</taxon>
        <taxon>Scleroderma</taxon>
    </lineage>
</organism>
<keyword evidence="4" id="KW-0804">Transcription</keyword>
<evidence type="ECO:0000256" key="1">
    <source>
        <dbReference type="ARBA" id="ARBA00004123"/>
    </source>
</evidence>
<gene>
    <name evidence="7" type="ORF">SCLCIDRAFT_126880</name>
</gene>
<proteinExistence type="inferred from homology"/>
<keyword evidence="5" id="KW-0539">Nucleus</keyword>
<dbReference type="STRING" id="1036808.A0A0C3DE82"/>
<keyword evidence="8" id="KW-1185">Reference proteome</keyword>
<dbReference type="CDD" id="cd08048">
    <property type="entry name" value="HFD_TAF11"/>
    <property type="match status" value="1"/>
</dbReference>
<protein>
    <recommendedName>
        <fullName evidence="6">TAFII28-like protein domain-containing protein</fullName>
    </recommendedName>
</protein>
<evidence type="ECO:0000313" key="7">
    <source>
        <dbReference type="EMBL" id="KIM59015.1"/>
    </source>
</evidence>
<name>A0A0C3DE82_9AGAM</name>
<dbReference type="SUPFAM" id="SSF47113">
    <property type="entry name" value="Histone-fold"/>
    <property type="match status" value="1"/>
</dbReference>
<dbReference type="PANTHER" id="PTHR13218">
    <property type="entry name" value="TRANSCRIPTION INITIATION FACTOR TFIID SUBUNIT 11-RELATED"/>
    <property type="match status" value="1"/>
</dbReference>
<dbReference type="Gene3D" id="1.10.20.10">
    <property type="entry name" value="Histone, subunit A"/>
    <property type="match status" value="1"/>
</dbReference>
<dbReference type="InterPro" id="IPR006809">
    <property type="entry name" value="TAFII28_dom"/>
</dbReference>
<dbReference type="GO" id="GO:0046982">
    <property type="term" value="F:protein heterodimerization activity"/>
    <property type="evidence" value="ECO:0007669"/>
    <property type="project" value="InterPro"/>
</dbReference>
<evidence type="ECO:0000259" key="6">
    <source>
        <dbReference type="Pfam" id="PF04719"/>
    </source>
</evidence>
<dbReference type="AlphaFoldDB" id="A0A0C3DE82"/>
<evidence type="ECO:0000313" key="8">
    <source>
        <dbReference type="Proteomes" id="UP000053989"/>
    </source>
</evidence>
<dbReference type="EMBL" id="KN822078">
    <property type="protein sequence ID" value="KIM59015.1"/>
    <property type="molecule type" value="Genomic_DNA"/>
</dbReference>
<dbReference type="PANTHER" id="PTHR13218:SF8">
    <property type="entry name" value="TRANSCRIPTION INITIATION FACTOR TFIID SUBUNIT 11"/>
    <property type="match status" value="1"/>
</dbReference>
<dbReference type="Proteomes" id="UP000053989">
    <property type="component" value="Unassembled WGS sequence"/>
</dbReference>
<keyword evidence="3" id="KW-0805">Transcription regulation</keyword>
<dbReference type="InterPro" id="IPR045127">
    <property type="entry name" value="TAF11-like"/>
</dbReference>
<dbReference type="GO" id="GO:0005669">
    <property type="term" value="C:transcription factor TFIID complex"/>
    <property type="evidence" value="ECO:0007669"/>
    <property type="project" value="InterPro"/>
</dbReference>
<dbReference type="InParanoid" id="A0A0C3DE82"/>
<dbReference type="GO" id="GO:0016251">
    <property type="term" value="F:RNA polymerase II general transcription initiation factor activity"/>
    <property type="evidence" value="ECO:0007669"/>
    <property type="project" value="TreeGrafter"/>
</dbReference>
<accession>A0A0C3DE82</accession>
<dbReference type="Pfam" id="PF04719">
    <property type="entry name" value="TAFII28"/>
    <property type="match status" value="1"/>
</dbReference>
<comment type="subcellular location">
    <subcellularLocation>
        <location evidence="1">Nucleus</location>
    </subcellularLocation>
</comment>
<evidence type="ECO:0000256" key="5">
    <source>
        <dbReference type="ARBA" id="ARBA00023242"/>
    </source>
</evidence>
<feature type="domain" description="TAFII28-like protein" evidence="6">
    <location>
        <begin position="1"/>
        <end position="86"/>
    </location>
</feature>
<dbReference type="OrthoDB" id="28335at2759"/>
<dbReference type="GO" id="GO:0051123">
    <property type="term" value="P:RNA polymerase II preinitiation complex assembly"/>
    <property type="evidence" value="ECO:0007669"/>
    <property type="project" value="InterPro"/>
</dbReference>